<keyword evidence="4" id="KW-0732">Signal</keyword>
<dbReference type="InterPro" id="IPR036779">
    <property type="entry name" value="LysM_dom_sf"/>
</dbReference>
<evidence type="ECO:0000259" key="5">
    <source>
        <dbReference type="PROSITE" id="PS51782"/>
    </source>
</evidence>
<feature type="compositionally biased region" description="Low complexity" evidence="3">
    <location>
        <begin position="190"/>
        <end position="210"/>
    </location>
</feature>
<dbReference type="SMART" id="SM00257">
    <property type="entry name" value="LysM"/>
    <property type="match status" value="2"/>
</dbReference>
<dbReference type="HOGENOM" id="CLU_010591_6_0_1"/>
<dbReference type="PROSITE" id="PS51782">
    <property type="entry name" value="LYSM"/>
    <property type="match status" value="2"/>
</dbReference>
<dbReference type="GeneID" id="63688412"/>
<evidence type="ECO:0000313" key="6">
    <source>
        <dbReference type="EMBL" id="EJT99627.1"/>
    </source>
</evidence>
<dbReference type="Pfam" id="PF01476">
    <property type="entry name" value="LysM"/>
    <property type="match status" value="2"/>
</dbReference>
<dbReference type="Gene3D" id="3.10.350.10">
    <property type="entry name" value="LysM domain"/>
    <property type="match status" value="2"/>
</dbReference>
<feature type="compositionally biased region" description="Acidic residues" evidence="3">
    <location>
        <begin position="211"/>
        <end position="224"/>
    </location>
</feature>
<feature type="signal peptide" evidence="4">
    <location>
        <begin position="1"/>
        <end position="16"/>
    </location>
</feature>
<feature type="domain" description="LysM" evidence="5">
    <location>
        <begin position="79"/>
        <end position="125"/>
    </location>
</feature>
<name>M5G789_DACPD</name>
<dbReference type="AlphaFoldDB" id="M5G789"/>
<dbReference type="OrthoDB" id="5985073at2759"/>
<protein>
    <recommendedName>
        <fullName evidence="5">LysM domain-containing protein</fullName>
    </recommendedName>
</protein>
<feature type="chain" id="PRO_5004067552" description="LysM domain-containing protein" evidence="4">
    <location>
        <begin position="17"/>
        <end position="224"/>
    </location>
</feature>
<dbReference type="InterPro" id="IPR018392">
    <property type="entry name" value="LysM"/>
</dbReference>
<keyword evidence="1" id="KW-0147">Chitin-binding</keyword>
<proteinExistence type="predicted"/>
<dbReference type="RefSeq" id="XP_040626525.1">
    <property type="nucleotide sequence ID" value="XM_040773350.1"/>
</dbReference>
<dbReference type="EMBL" id="JH795869">
    <property type="protein sequence ID" value="EJT99627.1"/>
    <property type="molecule type" value="Genomic_DNA"/>
</dbReference>
<keyword evidence="2" id="KW-0843">Virulence</keyword>
<evidence type="ECO:0000256" key="2">
    <source>
        <dbReference type="ARBA" id="ARBA00023026"/>
    </source>
</evidence>
<sequence>MFFAAVLLASSALAATTTFSCSRNYTIVAGDTCDGISRAVGASTYQLAMLNPTIDDACSNLQIGQPLCLGLTDGSDCTTTYTVAGGDSCDAITNQFAINSTLLFLNNPQIDSACDNIYVGEVLCVGNQLFTLPAAFTQNGGLNAPSIGAPVPGGQLTSSIGPLSSAIPAGNVAGAPTSSPGVTANPAPTPSSSSSTSSTPTSSSAAPTPTDDGDDECEDDENDD</sequence>
<reference evidence="6 7" key="1">
    <citation type="journal article" date="2012" name="Science">
        <title>The Paleozoic origin of enzymatic lignin decomposition reconstructed from 31 fungal genomes.</title>
        <authorList>
            <person name="Floudas D."/>
            <person name="Binder M."/>
            <person name="Riley R."/>
            <person name="Barry K."/>
            <person name="Blanchette R.A."/>
            <person name="Henrissat B."/>
            <person name="Martinez A.T."/>
            <person name="Otillar R."/>
            <person name="Spatafora J.W."/>
            <person name="Yadav J.S."/>
            <person name="Aerts A."/>
            <person name="Benoit I."/>
            <person name="Boyd A."/>
            <person name="Carlson A."/>
            <person name="Copeland A."/>
            <person name="Coutinho P.M."/>
            <person name="de Vries R.P."/>
            <person name="Ferreira P."/>
            <person name="Findley K."/>
            <person name="Foster B."/>
            <person name="Gaskell J."/>
            <person name="Glotzer D."/>
            <person name="Gorecki P."/>
            <person name="Heitman J."/>
            <person name="Hesse C."/>
            <person name="Hori C."/>
            <person name="Igarashi K."/>
            <person name="Jurgens J.A."/>
            <person name="Kallen N."/>
            <person name="Kersten P."/>
            <person name="Kohler A."/>
            <person name="Kuees U."/>
            <person name="Kumar T.K.A."/>
            <person name="Kuo A."/>
            <person name="LaButti K."/>
            <person name="Larrondo L.F."/>
            <person name="Lindquist E."/>
            <person name="Ling A."/>
            <person name="Lombard V."/>
            <person name="Lucas S."/>
            <person name="Lundell T."/>
            <person name="Martin R."/>
            <person name="McLaughlin D.J."/>
            <person name="Morgenstern I."/>
            <person name="Morin E."/>
            <person name="Murat C."/>
            <person name="Nagy L.G."/>
            <person name="Nolan M."/>
            <person name="Ohm R.A."/>
            <person name="Patyshakuliyeva A."/>
            <person name="Rokas A."/>
            <person name="Ruiz-Duenas F.J."/>
            <person name="Sabat G."/>
            <person name="Salamov A."/>
            <person name="Samejima M."/>
            <person name="Schmutz J."/>
            <person name="Slot J.C."/>
            <person name="St John F."/>
            <person name="Stenlid J."/>
            <person name="Sun H."/>
            <person name="Sun S."/>
            <person name="Syed K."/>
            <person name="Tsang A."/>
            <person name="Wiebenga A."/>
            <person name="Young D."/>
            <person name="Pisabarro A."/>
            <person name="Eastwood D.C."/>
            <person name="Martin F."/>
            <person name="Cullen D."/>
            <person name="Grigoriev I.V."/>
            <person name="Hibbett D.S."/>
        </authorList>
    </citation>
    <scope>NUCLEOTIDE SEQUENCE [LARGE SCALE GENOMIC DNA]</scope>
    <source>
        <strain evidence="6 7">DJM-731 SS1</strain>
    </source>
</reference>
<feature type="domain" description="LysM" evidence="5">
    <location>
        <begin position="23"/>
        <end position="69"/>
    </location>
</feature>
<dbReference type="PANTHER" id="PTHR34997:SF1">
    <property type="entry name" value="PEPTIDOGLYCAN-BINDING LYSIN DOMAIN"/>
    <property type="match status" value="1"/>
</dbReference>
<feature type="region of interest" description="Disordered" evidence="3">
    <location>
        <begin position="171"/>
        <end position="224"/>
    </location>
</feature>
<dbReference type="OMA" id="PQIDSAC"/>
<dbReference type="InterPro" id="IPR052210">
    <property type="entry name" value="LysM1-like"/>
</dbReference>
<dbReference type="GO" id="GO:0008061">
    <property type="term" value="F:chitin binding"/>
    <property type="evidence" value="ECO:0007669"/>
    <property type="project" value="UniProtKB-KW"/>
</dbReference>
<dbReference type="Proteomes" id="UP000030653">
    <property type="component" value="Unassembled WGS sequence"/>
</dbReference>
<dbReference type="PANTHER" id="PTHR34997">
    <property type="entry name" value="AM15"/>
    <property type="match status" value="1"/>
</dbReference>
<evidence type="ECO:0000256" key="4">
    <source>
        <dbReference type="SAM" id="SignalP"/>
    </source>
</evidence>
<gene>
    <name evidence="6" type="ORF">DACRYDRAFT_23701</name>
</gene>
<organism evidence="6 7">
    <name type="scientific">Dacryopinax primogenitus (strain DJM 731)</name>
    <name type="common">Brown rot fungus</name>
    <dbReference type="NCBI Taxonomy" id="1858805"/>
    <lineage>
        <taxon>Eukaryota</taxon>
        <taxon>Fungi</taxon>
        <taxon>Dikarya</taxon>
        <taxon>Basidiomycota</taxon>
        <taxon>Agaricomycotina</taxon>
        <taxon>Dacrymycetes</taxon>
        <taxon>Dacrymycetales</taxon>
        <taxon>Dacrymycetaceae</taxon>
        <taxon>Dacryopinax</taxon>
    </lineage>
</organism>
<accession>M5G789</accession>
<dbReference type="SUPFAM" id="SSF54106">
    <property type="entry name" value="LysM domain"/>
    <property type="match status" value="2"/>
</dbReference>
<keyword evidence="7" id="KW-1185">Reference proteome</keyword>
<evidence type="ECO:0000313" key="7">
    <source>
        <dbReference type="Proteomes" id="UP000030653"/>
    </source>
</evidence>
<evidence type="ECO:0000256" key="1">
    <source>
        <dbReference type="ARBA" id="ARBA00022669"/>
    </source>
</evidence>
<dbReference type="CDD" id="cd00118">
    <property type="entry name" value="LysM"/>
    <property type="match status" value="2"/>
</dbReference>
<dbReference type="STRING" id="1858805.M5G789"/>
<evidence type="ECO:0000256" key="3">
    <source>
        <dbReference type="SAM" id="MobiDB-lite"/>
    </source>
</evidence>